<comment type="caution">
    <text evidence="2">The sequence shown here is derived from an EMBL/GenBank/DDBJ whole genome shotgun (WGS) entry which is preliminary data.</text>
</comment>
<reference evidence="2 3" key="1">
    <citation type="submission" date="2016-03" db="EMBL/GenBank/DDBJ databases">
        <title>Comparative genomics of the ectomycorrhizal sister species Rhizopogon vinicolor and Rhizopogon vesiculosus (Basidiomycota: Boletales) reveals a divergence of the mating type B locus.</title>
        <authorList>
            <person name="Mujic A.B."/>
            <person name="Kuo A."/>
            <person name="Tritt A."/>
            <person name="Lipzen A."/>
            <person name="Chen C."/>
            <person name="Johnson J."/>
            <person name="Sharma A."/>
            <person name="Barry K."/>
            <person name="Grigoriev I.V."/>
            <person name="Spatafora J.W."/>
        </authorList>
    </citation>
    <scope>NUCLEOTIDE SEQUENCE [LARGE SCALE GENOMIC DNA]</scope>
    <source>
        <strain evidence="2 3">AM-OR11-056</strain>
    </source>
</reference>
<gene>
    <name evidence="2" type="ORF">AZE42_07324</name>
</gene>
<dbReference type="GO" id="GO:0006351">
    <property type="term" value="P:DNA-templated transcription"/>
    <property type="evidence" value="ECO:0007669"/>
    <property type="project" value="InterPro"/>
</dbReference>
<dbReference type="EMBL" id="LVVM01004108">
    <property type="protein sequence ID" value="OJA13547.1"/>
    <property type="molecule type" value="Genomic_DNA"/>
</dbReference>
<dbReference type="AlphaFoldDB" id="A0A1J8Q0N0"/>
<dbReference type="Proteomes" id="UP000183567">
    <property type="component" value="Unassembled WGS sequence"/>
</dbReference>
<dbReference type="SUPFAM" id="SSF64484">
    <property type="entry name" value="beta and beta-prime subunits of DNA dependent RNA-polymerase"/>
    <property type="match status" value="1"/>
</dbReference>
<protein>
    <recommendedName>
        <fullName evidence="1">RNA polymerase Rpb1 domain-containing protein</fullName>
    </recommendedName>
</protein>
<keyword evidence="3" id="KW-1185">Reference proteome</keyword>
<evidence type="ECO:0000313" key="3">
    <source>
        <dbReference type="Proteomes" id="UP000183567"/>
    </source>
</evidence>
<dbReference type="GO" id="GO:0003677">
    <property type="term" value="F:DNA binding"/>
    <property type="evidence" value="ECO:0007669"/>
    <property type="project" value="InterPro"/>
</dbReference>
<organism evidence="2 3">
    <name type="scientific">Rhizopogon vesiculosus</name>
    <dbReference type="NCBI Taxonomy" id="180088"/>
    <lineage>
        <taxon>Eukaryota</taxon>
        <taxon>Fungi</taxon>
        <taxon>Dikarya</taxon>
        <taxon>Basidiomycota</taxon>
        <taxon>Agaricomycotina</taxon>
        <taxon>Agaricomycetes</taxon>
        <taxon>Agaricomycetidae</taxon>
        <taxon>Boletales</taxon>
        <taxon>Suillineae</taxon>
        <taxon>Rhizopogonaceae</taxon>
        <taxon>Rhizopogon</taxon>
    </lineage>
</organism>
<evidence type="ECO:0000259" key="1">
    <source>
        <dbReference type="Pfam" id="PF04990"/>
    </source>
</evidence>
<dbReference type="GO" id="GO:0003899">
    <property type="term" value="F:DNA-directed RNA polymerase activity"/>
    <property type="evidence" value="ECO:0007669"/>
    <property type="project" value="InterPro"/>
</dbReference>
<accession>A0A1J8Q0N0</accession>
<dbReference type="OrthoDB" id="3055786at2759"/>
<dbReference type="InterPro" id="IPR038593">
    <property type="entry name" value="RNA_pol_Rpb1_7_sf"/>
</dbReference>
<dbReference type="Pfam" id="PF04990">
    <property type="entry name" value="RNA_pol_Rpb1_7"/>
    <property type="match status" value="1"/>
</dbReference>
<sequence length="96" mass="11089">MTAAVEIWYDPDPSSTIIAEDAVFVGSFFAIHDEEIEPKLHLQSPWLLRLELDRAKMIDRKLTMAYVAGRIAESFKTDLFVIWSEDDTEKLTIRMV</sequence>
<name>A0A1J8Q0N0_9AGAM</name>
<proteinExistence type="predicted"/>
<dbReference type="InterPro" id="IPR007073">
    <property type="entry name" value="RNA_pol_Rpb1_7"/>
</dbReference>
<feature type="domain" description="RNA polymerase Rpb1" evidence="1">
    <location>
        <begin position="2"/>
        <end position="95"/>
    </location>
</feature>
<evidence type="ECO:0000313" key="2">
    <source>
        <dbReference type="EMBL" id="OJA13547.1"/>
    </source>
</evidence>
<dbReference type="STRING" id="180088.A0A1J8Q0N0"/>
<dbReference type="Gene3D" id="3.30.1360.140">
    <property type="match status" value="1"/>
</dbReference>